<feature type="domain" description="HTH tetR-type" evidence="5">
    <location>
        <begin position="7"/>
        <end position="67"/>
    </location>
</feature>
<dbReference type="EMBL" id="JYHV01000011">
    <property type="protein sequence ID" value="KJH83589.1"/>
    <property type="molecule type" value="Genomic_DNA"/>
</dbReference>
<dbReference type="InterPro" id="IPR011075">
    <property type="entry name" value="TetR_C"/>
</dbReference>
<dbReference type="SUPFAM" id="SSF46689">
    <property type="entry name" value="Homeodomain-like"/>
    <property type="match status" value="1"/>
</dbReference>
<dbReference type="Gene3D" id="1.10.357.10">
    <property type="entry name" value="Tetracycline Repressor, domain 2"/>
    <property type="match status" value="1"/>
</dbReference>
<dbReference type="Pfam" id="PF00440">
    <property type="entry name" value="TetR_N"/>
    <property type="match status" value="1"/>
</dbReference>
<name>A0A0D9ASD2_STUST</name>
<keyword evidence="2 4" id="KW-0238">DNA-binding</keyword>
<reference evidence="6 7" key="1">
    <citation type="submission" date="2015-02" db="EMBL/GenBank/DDBJ databases">
        <title>Draft genome sequence of Pseudomonas stutzeri NT0128 isolated from wheat (Triticum turgidum) rhizosphere.</title>
        <authorList>
            <person name="Tovi N."/>
            <person name="Frenk S."/>
            <person name="Hadar Y."/>
            <person name="Minz D."/>
        </authorList>
    </citation>
    <scope>NUCLEOTIDE SEQUENCE [LARGE SCALE GENOMIC DNA]</scope>
    <source>
        <strain evidence="6 7">NT0128</strain>
    </source>
</reference>
<keyword evidence="1" id="KW-0805">Transcription regulation</keyword>
<dbReference type="GO" id="GO:0003677">
    <property type="term" value="F:DNA binding"/>
    <property type="evidence" value="ECO:0007669"/>
    <property type="project" value="UniProtKB-UniRule"/>
</dbReference>
<evidence type="ECO:0000313" key="6">
    <source>
        <dbReference type="EMBL" id="KJH83589.1"/>
    </source>
</evidence>
<feature type="DNA-binding region" description="H-T-H motif" evidence="4">
    <location>
        <begin position="30"/>
        <end position="49"/>
    </location>
</feature>
<evidence type="ECO:0000256" key="4">
    <source>
        <dbReference type="PROSITE-ProRule" id="PRU00335"/>
    </source>
</evidence>
<dbReference type="PROSITE" id="PS50977">
    <property type="entry name" value="HTH_TETR_2"/>
    <property type="match status" value="1"/>
</dbReference>
<dbReference type="AlphaFoldDB" id="A0A0D9ASD2"/>
<protein>
    <submittedName>
        <fullName evidence="6">TetR family transcriptional regulator</fullName>
    </submittedName>
</protein>
<dbReference type="PANTHER" id="PTHR47506">
    <property type="entry name" value="TRANSCRIPTIONAL REGULATORY PROTEIN"/>
    <property type="match status" value="1"/>
</dbReference>
<dbReference type="InterPro" id="IPR001647">
    <property type="entry name" value="HTH_TetR"/>
</dbReference>
<gene>
    <name evidence="6" type="ORF">UF78_04915</name>
</gene>
<dbReference type="OrthoDB" id="4541465at2"/>
<evidence type="ECO:0000256" key="2">
    <source>
        <dbReference type="ARBA" id="ARBA00023125"/>
    </source>
</evidence>
<sequence>MSNQARIDKRELILAKGAQVMTLRGYHGTGVLEIVQAAGIPKGSFYHYFASKEDFALQALEHLYQPRLERYQVALANSALSPRERILGYYAELVAHFARQERPQYHCFIGSLSFEMAELSQPIGQKVEAVLSRSAAILANCLEQARQVGEIDAHTDCQALAEFVGNAWEGALLRMKVGARAAPLENFLTQLERLLTFR</sequence>
<evidence type="ECO:0000256" key="1">
    <source>
        <dbReference type="ARBA" id="ARBA00023015"/>
    </source>
</evidence>
<dbReference type="InterPro" id="IPR036271">
    <property type="entry name" value="Tet_transcr_reg_TetR-rel_C_sf"/>
</dbReference>
<dbReference type="InterPro" id="IPR009057">
    <property type="entry name" value="Homeodomain-like_sf"/>
</dbReference>
<dbReference type="PRINTS" id="PR00455">
    <property type="entry name" value="HTHTETR"/>
</dbReference>
<evidence type="ECO:0000256" key="3">
    <source>
        <dbReference type="ARBA" id="ARBA00023163"/>
    </source>
</evidence>
<evidence type="ECO:0000259" key="5">
    <source>
        <dbReference type="PROSITE" id="PS50977"/>
    </source>
</evidence>
<evidence type="ECO:0000313" key="7">
    <source>
        <dbReference type="Proteomes" id="UP000032487"/>
    </source>
</evidence>
<comment type="caution">
    <text evidence="6">The sequence shown here is derived from an EMBL/GenBank/DDBJ whole genome shotgun (WGS) entry which is preliminary data.</text>
</comment>
<organism evidence="6 7">
    <name type="scientific">Stutzerimonas stutzeri</name>
    <name type="common">Pseudomonas stutzeri</name>
    <dbReference type="NCBI Taxonomy" id="316"/>
    <lineage>
        <taxon>Bacteria</taxon>
        <taxon>Pseudomonadati</taxon>
        <taxon>Pseudomonadota</taxon>
        <taxon>Gammaproteobacteria</taxon>
        <taxon>Pseudomonadales</taxon>
        <taxon>Pseudomonadaceae</taxon>
        <taxon>Stutzerimonas</taxon>
    </lineage>
</organism>
<dbReference type="PATRIC" id="fig|316.101.peg.570"/>
<proteinExistence type="predicted"/>
<dbReference type="SUPFAM" id="SSF48498">
    <property type="entry name" value="Tetracyclin repressor-like, C-terminal domain"/>
    <property type="match status" value="1"/>
</dbReference>
<dbReference type="PANTHER" id="PTHR47506:SF6">
    <property type="entry name" value="HTH-TYPE TRANSCRIPTIONAL REPRESSOR NEMR"/>
    <property type="match status" value="1"/>
</dbReference>
<accession>A0A0D9ASD2</accession>
<dbReference type="RefSeq" id="WP_045161100.1">
    <property type="nucleotide sequence ID" value="NZ_JYHV01000011.1"/>
</dbReference>
<keyword evidence="3" id="KW-0804">Transcription</keyword>
<dbReference type="Proteomes" id="UP000032487">
    <property type="component" value="Unassembled WGS sequence"/>
</dbReference>
<dbReference type="Pfam" id="PF16925">
    <property type="entry name" value="TetR_C_13"/>
    <property type="match status" value="1"/>
</dbReference>